<protein>
    <submittedName>
        <fullName evidence="1">Uncharacterized protein</fullName>
    </submittedName>
</protein>
<name>A0A9Q0GD88_9ROSI</name>
<comment type="caution">
    <text evidence="1">The sequence shown here is derived from an EMBL/GenBank/DDBJ whole genome shotgun (WGS) entry which is preliminary data.</text>
</comment>
<dbReference type="EMBL" id="JAKUCV010001458">
    <property type="protein sequence ID" value="KAJ4846291.1"/>
    <property type="molecule type" value="Genomic_DNA"/>
</dbReference>
<dbReference type="AlphaFoldDB" id="A0A9Q0GD88"/>
<organism evidence="1 2">
    <name type="scientific">Turnera subulata</name>
    <dbReference type="NCBI Taxonomy" id="218843"/>
    <lineage>
        <taxon>Eukaryota</taxon>
        <taxon>Viridiplantae</taxon>
        <taxon>Streptophyta</taxon>
        <taxon>Embryophyta</taxon>
        <taxon>Tracheophyta</taxon>
        <taxon>Spermatophyta</taxon>
        <taxon>Magnoliopsida</taxon>
        <taxon>eudicotyledons</taxon>
        <taxon>Gunneridae</taxon>
        <taxon>Pentapetalae</taxon>
        <taxon>rosids</taxon>
        <taxon>fabids</taxon>
        <taxon>Malpighiales</taxon>
        <taxon>Passifloraceae</taxon>
        <taxon>Turnera</taxon>
    </lineage>
</organism>
<keyword evidence="2" id="KW-1185">Reference proteome</keyword>
<sequence length="129" mass="15182">VVLEKLLKFNLIEVGEYLGQQPELIFLRDLLFVKFQIVSATITVSTFYVLHQKKRLKSLNWEIPCPFIILINPIAMNWPELMMPTTTLPQEELWTLSGLMEKSRKLFSELLLQFFILVISILEMRTTMH</sequence>
<gene>
    <name evidence="1" type="ORF">Tsubulata_008814</name>
</gene>
<dbReference type="Proteomes" id="UP001141552">
    <property type="component" value="Unassembled WGS sequence"/>
</dbReference>
<accession>A0A9Q0GD88</accession>
<feature type="non-terminal residue" evidence="1">
    <location>
        <position position="129"/>
    </location>
</feature>
<reference evidence="1" key="2">
    <citation type="journal article" date="2023" name="Plants (Basel)">
        <title>Annotation of the Turnera subulata (Passifloraceae) Draft Genome Reveals the S-Locus Evolved after the Divergence of Turneroideae from Passifloroideae in a Stepwise Manner.</title>
        <authorList>
            <person name="Henning P.M."/>
            <person name="Roalson E.H."/>
            <person name="Mir W."/>
            <person name="McCubbin A.G."/>
            <person name="Shore J.S."/>
        </authorList>
    </citation>
    <scope>NUCLEOTIDE SEQUENCE</scope>
    <source>
        <strain evidence="1">F60SS</strain>
    </source>
</reference>
<reference evidence="1" key="1">
    <citation type="submission" date="2022-02" db="EMBL/GenBank/DDBJ databases">
        <authorList>
            <person name="Henning P.M."/>
            <person name="McCubbin A.G."/>
            <person name="Shore J.S."/>
        </authorList>
    </citation>
    <scope>NUCLEOTIDE SEQUENCE</scope>
    <source>
        <strain evidence="1">F60SS</strain>
        <tissue evidence="1">Leaves</tissue>
    </source>
</reference>
<proteinExistence type="predicted"/>
<evidence type="ECO:0000313" key="1">
    <source>
        <dbReference type="EMBL" id="KAJ4846291.1"/>
    </source>
</evidence>
<evidence type="ECO:0000313" key="2">
    <source>
        <dbReference type="Proteomes" id="UP001141552"/>
    </source>
</evidence>